<dbReference type="AlphaFoldDB" id="A0A7V3YIH7"/>
<evidence type="ECO:0000256" key="1">
    <source>
        <dbReference type="ARBA" id="ARBA00022737"/>
    </source>
</evidence>
<evidence type="ECO:0000256" key="4">
    <source>
        <dbReference type="SAM" id="SignalP"/>
    </source>
</evidence>
<evidence type="ECO:0000313" key="5">
    <source>
        <dbReference type="EMBL" id="HGI31531.1"/>
    </source>
</evidence>
<dbReference type="InterPro" id="IPR051685">
    <property type="entry name" value="Ycf3/AcsC/BcsC/TPR_MFPF"/>
</dbReference>
<dbReference type="SMART" id="SM00028">
    <property type="entry name" value="TPR"/>
    <property type="match status" value="4"/>
</dbReference>
<dbReference type="InterPro" id="IPR019734">
    <property type="entry name" value="TPR_rpt"/>
</dbReference>
<dbReference type="Pfam" id="PF13181">
    <property type="entry name" value="TPR_8"/>
    <property type="match status" value="2"/>
</dbReference>
<sequence length="212" mass="25090">MRYAFLALSLVFLWVSLAWADGEAPSFAPYSIDVPEEGYAQVMFDQGYNLYQVGRKEEAIQFFIEAVTTKPDFVKAWIWLARTYQEEDMYDEAIWAWEKVVKLEPENQQARYFLQKVRNWKQYGKDAWENYERGIVALERGEPYDAIEYFKKAIEANKTFDKAYYWLGIASFRTGDYHNAVWALEKYTALRPDDATGQYWLKEARSRLPKAK</sequence>
<dbReference type="InterPro" id="IPR011990">
    <property type="entry name" value="TPR-like_helical_dom_sf"/>
</dbReference>
<dbReference type="Pfam" id="PF13432">
    <property type="entry name" value="TPR_16"/>
    <property type="match status" value="1"/>
</dbReference>
<evidence type="ECO:0000256" key="2">
    <source>
        <dbReference type="ARBA" id="ARBA00022803"/>
    </source>
</evidence>
<reference evidence="5" key="1">
    <citation type="journal article" date="2020" name="mSystems">
        <title>Genome- and Community-Level Interaction Insights into Carbon Utilization and Element Cycling Functions of Hydrothermarchaeota in Hydrothermal Sediment.</title>
        <authorList>
            <person name="Zhou Z."/>
            <person name="Liu Y."/>
            <person name="Xu W."/>
            <person name="Pan J."/>
            <person name="Luo Z.H."/>
            <person name="Li M."/>
        </authorList>
    </citation>
    <scope>NUCLEOTIDE SEQUENCE [LARGE SCALE GENOMIC DNA]</scope>
    <source>
        <strain evidence="5">SpSt-747</strain>
    </source>
</reference>
<feature type="chain" id="PRO_5031294834" evidence="4">
    <location>
        <begin position="21"/>
        <end position="212"/>
    </location>
</feature>
<organism evidence="5">
    <name type="scientific">Candidatus Caldatribacterium californiense</name>
    <dbReference type="NCBI Taxonomy" id="1454726"/>
    <lineage>
        <taxon>Bacteria</taxon>
        <taxon>Pseudomonadati</taxon>
        <taxon>Atribacterota</taxon>
        <taxon>Atribacteria</taxon>
        <taxon>Atribacterales</taxon>
        <taxon>Candidatus Caldatribacteriaceae</taxon>
        <taxon>Candidatus Caldatribacterium</taxon>
    </lineage>
</organism>
<feature type="repeat" description="TPR" evidence="3">
    <location>
        <begin position="74"/>
        <end position="107"/>
    </location>
</feature>
<keyword evidence="2 3" id="KW-0802">TPR repeat</keyword>
<keyword evidence="4" id="KW-0732">Signal</keyword>
<evidence type="ECO:0000256" key="3">
    <source>
        <dbReference type="PROSITE-ProRule" id="PRU00339"/>
    </source>
</evidence>
<name>A0A7V3YIH7_9BACT</name>
<dbReference type="PANTHER" id="PTHR44943">
    <property type="entry name" value="CELLULOSE SYNTHASE OPERON PROTEIN C"/>
    <property type="match status" value="1"/>
</dbReference>
<feature type="signal peptide" evidence="4">
    <location>
        <begin position="1"/>
        <end position="20"/>
    </location>
</feature>
<dbReference type="SUPFAM" id="SSF48452">
    <property type="entry name" value="TPR-like"/>
    <property type="match status" value="1"/>
</dbReference>
<comment type="caution">
    <text evidence="5">The sequence shown here is derived from an EMBL/GenBank/DDBJ whole genome shotgun (WGS) entry which is preliminary data.</text>
</comment>
<dbReference type="EMBL" id="DTFV01000134">
    <property type="protein sequence ID" value="HGI31531.1"/>
    <property type="molecule type" value="Genomic_DNA"/>
</dbReference>
<gene>
    <name evidence="5" type="ORF">ENV30_09560</name>
</gene>
<protein>
    <submittedName>
        <fullName evidence="5">Tetratricopeptide repeat protein</fullName>
    </submittedName>
</protein>
<keyword evidence="1" id="KW-0677">Repeat</keyword>
<proteinExistence type="predicted"/>
<feature type="repeat" description="TPR" evidence="3">
    <location>
        <begin position="161"/>
        <end position="194"/>
    </location>
</feature>
<feature type="repeat" description="TPR" evidence="3">
    <location>
        <begin position="40"/>
        <end position="73"/>
    </location>
</feature>
<dbReference type="PANTHER" id="PTHR44943:SF8">
    <property type="entry name" value="TPR REPEAT-CONTAINING PROTEIN MJ0263"/>
    <property type="match status" value="1"/>
</dbReference>
<dbReference type="PROSITE" id="PS50005">
    <property type="entry name" value="TPR"/>
    <property type="match status" value="3"/>
</dbReference>
<accession>A0A7V3YIH7</accession>
<dbReference type="Gene3D" id="1.25.40.10">
    <property type="entry name" value="Tetratricopeptide repeat domain"/>
    <property type="match status" value="2"/>
</dbReference>